<gene>
    <name evidence="3" type="ORF">GCM10023195_43650</name>
</gene>
<feature type="chain" id="PRO_5047201803" evidence="2">
    <location>
        <begin position="27"/>
        <end position="547"/>
    </location>
</feature>
<keyword evidence="4" id="KW-1185">Reference proteome</keyword>
<feature type="signal peptide" evidence="2">
    <location>
        <begin position="1"/>
        <end position="26"/>
    </location>
</feature>
<accession>A0ABP8TNK7</accession>
<dbReference type="RefSeq" id="WP_345357209.1">
    <property type="nucleotide sequence ID" value="NZ_BAABHJ010000012.1"/>
</dbReference>
<protein>
    <submittedName>
        <fullName evidence="3">Uncharacterized protein</fullName>
    </submittedName>
</protein>
<dbReference type="Proteomes" id="UP001500212">
    <property type="component" value="Unassembled WGS sequence"/>
</dbReference>
<feature type="region of interest" description="Disordered" evidence="1">
    <location>
        <begin position="24"/>
        <end position="62"/>
    </location>
</feature>
<name>A0ABP8TNK7_9ACTN</name>
<evidence type="ECO:0000256" key="1">
    <source>
        <dbReference type="SAM" id="MobiDB-lite"/>
    </source>
</evidence>
<dbReference type="EMBL" id="BAABHJ010000012">
    <property type="protein sequence ID" value="GAA4610544.1"/>
    <property type="molecule type" value="Genomic_DNA"/>
</dbReference>
<proteinExistence type="predicted"/>
<comment type="caution">
    <text evidence="3">The sequence shown here is derived from an EMBL/GenBank/DDBJ whole genome shotgun (WGS) entry which is preliminary data.</text>
</comment>
<organism evidence="3 4">
    <name type="scientific">Actinoallomurus liliacearum</name>
    <dbReference type="NCBI Taxonomy" id="1080073"/>
    <lineage>
        <taxon>Bacteria</taxon>
        <taxon>Bacillati</taxon>
        <taxon>Actinomycetota</taxon>
        <taxon>Actinomycetes</taxon>
        <taxon>Streptosporangiales</taxon>
        <taxon>Thermomonosporaceae</taxon>
        <taxon>Actinoallomurus</taxon>
    </lineage>
</organism>
<reference evidence="4" key="1">
    <citation type="journal article" date="2019" name="Int. J. Syst. Evol. Microbiol.">
        <title>The Global Catalogue of Microorganisms (GCM) 10K type strain sequencing project: providing services to taxonomists for standard genome sequencing and annotation.</title>
        <authorList>
            <consortium name="The Broad Institute Genomics Platform"/>
            <consortium name="The Broad Institute Genome Sequencing Center for Infectious Disease"/>
            <person name="Wu L."/>
            <person name="Ma J."/>
        </authorList>
    </citation>
    <scope>NUCLEOTIDE SEQUENCE [LARGE SCALE GENOMIC DNA]</scope>
    <source>
        <strain evidence="4">JCM 17938</strain>
    </source>
</reference>
<evidence type="ECO:0000313" key="4">
    <source>
        <dbReference type="Proteomes" id="UP001500212"/>
    </source>
</evidence>
<evidence type="ECO:0000256" key="2">
    <source>
        <dbReference type="SAM" id="SignalP"/>
    </source>
</evidence>
<evidence type="ECO:0000313" key="3">
    <source>
        <dbReference type="EMBL" id="GAA4610544.1"/>
    </source>
</evidence>
<keyword evidence="2" id="KW-0732">Signal</keyword>
<sequence>MALVRAALALGAMAALTAAPVQTAHAAPRPATSTPAGKARDLKSPIVAGKPMRKPVPLGSRRFAGPTATVKVDLLDRKGAAPSTDDAPFVAFMALGGGDSYSATPVDGHVEGTLPTGDYAVYTRVQTAGDTGGTSTTLVYLSKVSVTEDTSLTLDARKGRPVTASSDRADARMTNLTVQLTQNLGDGPETVALDGGTNFYITPAGTDGALTYHLQAQLTRNGAETGSPYVYDLATSAPGIPANPALRTRTSALAAVRTPYLAEGGPACGGTHAGANWGGVVYMPWTELGALPVTRTEYFTPGVDWRVDEDVTGADCGFAFDDTDVRYRTVNFPSAGSYTRGWSAAPLGPSVGKIYWSTNGPGGEPALIMSMLSSADAKSQLGPYAHMTGTSTLRDAAGNVVATSDEPGTAQDWAAPAPGRYTLTIDAERAAPWSDLATRQHDVWNLTVGTGPQVALPALRYRMPLDANSRGAAGADQSVSVVPDGTDGTPTLRVSYDDGATWSDVALHTDGSVWTGVVHNPSSGYVSLRGAVAGVVDQTLIRAYGVR</sequence>